<comment type="caution">
    <text evidence="5">The sequence shown here is derived from an EMBL/GenBank/DDBJ whole genome shotgun (WGS) entry which is preliminary data.</text>
</comment>
<comment type="similarity">
    <text evidence="1">Belongs to the flavin monoamine oxidase family.</text>
</comment>
<evidence type="ECO:0000256" key="1">
    <source>
        <dbReference type="ARBA" id="ARBA00005995"/>
    </source>
</evidence>
<dbReference type="GO" id="GO:0050660">
    <property type="term" value="F:flavin adenine dinucleotide binding"/>
    <property type="evidence" value="ECO:0007669"/>
    <property type="project" value="TreeGrafter"/>
</dbReference>
<evidence type="ECO:0000313" key="6">
    <source>
        <dbReference type="Proteomes" id="UP000749646"/>
    </source>
</evidence>
<feature type="region of interest" description="Disordered" evidence="3">
    <location>
        <begin position="367"/>
        <end position="400"/>
    </location>
</feature>
<dbReference type="EMBL" id="JAAAHW010009741">
    <property type="protein sequence ID" value="KAF9936770.1"/>
    <property type="molecule type" value="Genomic_DNA"/>
</dbReference>
<protein>
    <submittedName>
        <fullName evidence="5">Lysine-specific histone demethylase 1</fullName>
    </submittedName>
</protein>
<keyword evidence="6" id="KW-1185">Reference proteome</keyword>
<dbReference type="SUPFAM" id="SSF51905">
    <property type="entry name" value="FAD/NAD(P)-binding domain"/>
    <property type="match status" value="1"/>
</dbReference>
<evidence type="ECO:0000259" key="4">
    <source>
        <dbReference type="Pfam" id="PF01593"/>
    </source>
</evidence>
<dbReference type="GO" id="GO:0006338">
    <property type="term" value="P:chromatin remodeling"/>
    <property type="evidence" value="ECO:0007669"/>
    <property type="project" value="TreeGrafter"/>
</dbReference>
<dbReference type="Proteomes" id="UP000749646">
    <property type="component" value="Unassembled WGS sequence"/>
</dbReference>
<keyword evidence="2" id="KW-0560">Oxidoreductase</keyword>
<sequence>MFFAPGEPPLPTEESNYYWKVVWDLLEEAQRYAADHRDEISEETSFWEWLNHSYLNSKQSLHPERVQDYMSERLKQAIRGLVLYWADENAIPIENVSMKYMDAEEIFPGDHCLVTNGFDRVVKVLMSQLNKDATTVLMDHAVDKIEYTESEVRVSTNKGTFTADQVLVTLPLGVLKVHSASPTFFSPPLPTTKQHAINHLGFGTMFKIFLFFPTCFWPDKFHFINFLPSHLTRQPNPVLISRFHLSPQQQEALTVYMQDLANYSSLMHVYQLPILIGYATNRAAELMERLTDEEARMVYLCQLAHYFDILVSDKQGEGETLWPKVSFMSRWNQDPFAYGSYTSIPVGARPDDIETFEVPVGARRKKNVSKQIVDKNNHANDDDDDDDDDDNYHGGSLESVEWVSVDDPESGRVFFAGEHTSSGHFASIQGALMSGRREAAKILSFRAE</sequence>
<dbReference type="SUPFAM" id="SSF54373">
    <property type="entry name" value="FAD-linked reductases, C-terminal domain"/>
    <property type="match status" value="1"/>
</dbReference>
<evidence type="ECO:0000256" key="2">
    <source>
        <dbReference type="ARBA" id="ARBA00023002"/>
    </source>
</evidence>
<feature type="domain" description="Amine oxidase" evidence="4">
    <location>
        <begin position="409"/>
        <end position="443"/>
    </location>
</feature>
<feature type="compositionally biased region" description="Acidic residues" evidence="3">
    <location>
        <begin position="381"/>
        <end position="390"/>
    </location>
</feature>
<evidence type="ECO:0000313" key="5">
    <source>
        <dbReference type="EMBL" id="KAF9936770.1"/>
    </source>
</evidence>
<proteinExistence type="inferred from homology"/>
<dbReference type="PANTHER" id="PTHR10742:SF386">
    <property type="entry name" value="LYSINE-SPECIFIC HISTONE DEMETHYLASE 1A"/>
    <property type="match status" value="1"/>
</dbReference>
<dbReference type="InterPro" id="IPR036188">
    <property type="entry name" value="FAD/NAD-bd_sf"/>
</dbReference>
<evidence type="ECO:0000256" key="3">
    <source>
        <dbReference type="SAM" id="MobiDB-lite"/>
    </source>
</evidence>
<gene>
    <name evidence="5" type="primary">SU(VAR)3-3</name>
    <name evidence="5" type="ORF">BGZ65_002064</name>
</gene>
<dbReference type="InterPro" id="IPR002937">
    <property type="entry name" value="Amino_oxidase"/>
</dbReference>
<dbReference type="AlphaFoldDB" id="A0A9P6IND1"/>
<dbReference type="Gene3D" id="3.50.50.60">
    <property type="entry name" value="FAD/NAD(P)-binding domain"/>
    <property type="match status" value="1"/>
</dbReference>
<name>A0A9P6IND1_9FUNG</name>
<dbReference type="Pfam" id="PF01593">
    <property type="entry name" value="Amino_oxidase"/>
    <property type="match status" value="2"/>
</dbReference>
<dbReference type="PANTHER" id="PTHR10742">
    <property type="entry name" value="FLAVIN MONOAMINE OXIDASE"/>
    <property type="match status" value="1"/>
</dbReference>
<dbReference type="OrthoDB" id="5046242at2759"/>
<dbReference type="Gene3D" id="3.90.660.10">
    <property type="match status" value="1"/>
</dbReference>
<dbReference type="GO" id="GO:0016491">
    <property type="term" value="F:oxidoreductase activity"/>
    <property type="evidence" value="ECO:0007669"/>
    <property type="project" value="UniProtKB-KW"/>
</dbReference>
<feature type="domain" description="Amine oxidase" evidence="4">
    <location>
        <begin position="90"/>
        <end position="359"/>
    </location>
</feature>
<dbReference type="InterPro" id="IPR050281">
    <property type="entry name" value="Flavin_monoamine_oxidase"/>
</dbReference>
<reference evidence="5" key="1">
    <citation type="journal article" date="2020" name="Fungal Divers.">
        <title>Resolving the Mortierellaceae phylogeny through synthesis of multi-gene phylogenetics and phylogenomics.</title>
        <authorList>
            <person name="Vandepol N."/>
            <person name="Liber J."/>
            <person name="Desiro A."/>
            <person name="Na H."/>
            <person name="Kennedy M."/>
            <person name="Barry K."/>
            <person name="Grigoriev I.V."/>
            <person name="Miller A.N."/>
            <person name="O'Donnell K."/>
            <person name="Stajich J.E."/>
            <person name="Bonito G."/>
        </authorList>
    </citation>
    <scope>NUCLEOTIDE SEQUENCE</scope>
    <source>
        <strain evidence="5">MES-2147</strain>
    </source>
</reference>
<organism evidence="5 6">
    <name type="scientific">Modicella reniformis</name>
    <dbReference type="NCBI Taxonomy" id="1440133"/>
    <lineage>
        <taxon>Eukaryota</taxon>
        <taxon>Fungi</taxon>
        <taxon>Fungi incertae sedis</taxon>
        <taxon>Mucoromycota</taxon>
        <taxon>Mortierellomycotina</taxon>
        <taxon>Mortierellomycetes</taxon>
        <taxon>Mortierellales</taxon>
        <taxon>Mortierellaceae</taxon>
        <taxon>Modicella</taxon>
    </lineage>
</organism>
<accession>A0A9P6IND1</accession>
<dbReference type="GO" id="GO:0003682">
    <property type="term" value="F:chromatin binding"/>
    <property type="evidence" value="ECO:0007669"/>
    <property type="project" value="TreeGrafter"/>
</dbReference>